<evidence type="ECO:0000313" key="1">
    <source>
        <dbReference type="EMBL" id="KAA6380684.1"/>
    </source>
</evidence>
<dbReference type="EMBL" id="SNRW01007762">
    <property type="protein sequence ID" value="KAA6380684.1"/>
    <property type="molecule type" value="Genomic_DNA"/>
</dbReference>
<name>A0A5J4VE87_9EUKA</name>
<reference evidence="1 2" key="1">
    <citation type="submission" date="2019-03" db="EMBL/GenBank/DDBJ databases">
        <title>Single cell metagenomics reveals metabolic interactions within the superorganism composed of flagellate Streblomastix strix and complex community of Bacteroidetes bacteria on its surface.</title>
        <authorList>
            <person name="Treitli S.C."/>
            <person name="Kolisko M."/>
            <person name="Husnik F."/>
            <person name="Keeling P."/>
            <person name="Hampl V."/>
        </authorList>
    </citation>
    <scope>NUCLEOTIDE SEQUENCE [LARGE SCALE GENOMIC DNA]</scope>
    <source>
        <strain evidence="1">ST1C</strain>
    </source>
</reference>
<dbReference type="AlphaFoldDB" id="A0A5J4VE87"/>
<accession>A0A5J4VE87</accession>
<dbReference type="Proteomes" id="UP000324800">
    <property type="component" value="Unassembled WGS sequence"/>
</dbReference>
<organism evidence="1 2">
    <name type="scientific">Streblomastix strix</name>
    <dbReference type="NCBI Taxonomy" id="222440"/>
    <lineage>
        <taxon>Eukaryota</taxon>
        <taxon>Metamonada</taxon>
        <taxon>Preaxostyla</taxon>
        <taxon>Oxymonadida</taxon>
        <taxon>Streblomastigidae</taxon>
        <taxon>Streblomastix</taxon>
    </lineage>
</organism>
<gene>
    <name evidence="1" type="ORF">EZS28_023785</name>
</gene>
<evidence type="ECO:0000313" key="2">
    <source>
        <dbReference type="Proteomes" id="UP000324800"/>
    </source>
</evidence>
<proteinExistence type="predicted"/>
<sequence>MLFPDGQKARKGRRFARKVLRILNVSKGAIDMILYGQRYNTQRGYYYAMKKHKKWTQINHYTKPDLLTMKTHIITTE</sequence>
<protein>
    <submittedName>
        <fullName evidence="1">Uncharacterized protein</fullName>
    </submittedName>
</protein>
<comment type="caution">
    <text evidence="1">The sequence shown here is derived from an EMBL/GenBank/DDBJ whole genome shotgun (WGS) entry which is preliminary data.</text>
</comment>
<feature type="non-terminal residue" evidence="1">
    <location>
        <position position="77"/>
    </location>
</feature>